<protein>
    <submittedName>
        <fullName evidence="1">Uncharacterized protein</fullName>
    </submittedName>
</protein>
<dbReference type="EMBL" id="SOAU01000001">
    <property type="protein sequence ID" value="TDT14731.1"/>
    <property type="molecule type" value="Genomic_DNA"/>
</dbReference>
<evidence type="ECO:0000313" key="1">
    <source>
        <dbReference type="EMBL" id="TDT14731.1"/>
    </source>
</evidence>
<name>A0A4R7HUV1_9ACTN</name>
<proteinExistence type="predicted"/>
<accession>A0A4R7HUV1</accession>
<reference evidence="1 2" key="1">
    <citation type="submission" date="2019-03" db="EMBL/GenBank/DDBJ databases">
        <title>Sequencing the genomes of 1000 actinobacteria strains.</title>
        <authorList>
            <person name="Klenk H.-P."/>
        </authorList>
    </citation>
    <scope>NUCLEOTIDE SEQUENCE [LARGE SCALE GENOMIC DNA]</scope>
    <source>
        <strain evidence="1 2">DSM 18936</strain>
    </source>
</reference>
<dbReference type="AlphaFoldDB" id="A0A4R7HUV1"/>
<dbReference type="Proteomes" id="UP000294558">
    <property type="component" value="Unassembled WGS sequence"/>
</dbReference>
<comment type="caution">
    <text evidence="1">The sequence shown here is derived from an EMBL/GenBank/DDBJ whole genome shotgun (WGS) entry which is preliminary data.</text>
</comment>
<sequence>MEVGPPGGPDVALPARFTITVTEGSPYDLRFVTEWDEAERRHTIREATFLAPDNAVRMSSIIRVPIAETVSAAIESRVLDDRGWAGVVADHPDHPPEHVDALVYLLSVAVGSAKPSANVAIARGLSPASGPKRVGAARKLGLIPEAESGKASAGLGAFDRAARRQA</sequence>
<organism evidence="1 2">
    <name type="scientific">Ilumatobacter fluminis</name>
    <dbReference type="NCBI Taxonomy" id="467091"/>
    <lineage>
        <taxon>Bacteria</taxon>
        <taxon>Bacillati</taxon>
        <taxon>Actinomycetota</taxon>
        <taxon>Acidimicrobiia</taxon>
        <taxon>Acidimicrobiales</taxon>
        <taxon>Ilumatobacteraceae</taxon>
        <taxon>Ilumatobacter</taxon>
    </lineage>
</organism>
<gene>
    <name evidence="1" type="ORF">BDK89_0287</name>
</gene>
<evidence type="ECO:0000313" key="2">
    <source>
        <dbReference type="Proteomes" id="UP000294558"/>
    </source>
</evidence>
<keyword evidence="2" id="KW-1185">Reference proteome</keyword>